<evidence type="ECO:0000313" key="5">
    <source>
        <dbReference type="Proteomes" id="UP000287996"/>
    </source>
</evidence>
<feature type="domain" description="N-acetyltransferase" evidence="3">
    <location>
        <begin position="6"/>
        <end position="152"/>
    </location>
</feature>
<dbReference type="Pfam" id="PF00583">
    <property type="entry name" value="Acetyltransf_1"/>
    <property type="match status" value="1"/>
</dbReference>
<comment type="caution">
    <text evidence="4">The sequence shown here is derived from an EMBL/GenBank/DDBJ whole genome shotgun (WGS) entry which is preliminary data.</text>
</comment>
<evidence type="ECO:0000259" key="3">
    <source>
        <dbReference type="PROSITE" id="PS51186"/>
    </source>
</evidence>
<keyword evidence="1 4" id="KW-0808">Transferase</keyword>
<dbReference type="InterPro" id="IPR016181">
    <property type="entry name" value="Acyl_CoA_acyltransferase"/>
</dbReference>
<dbReference type="Gene3D" id="3.40.630.30">
    <property type="match status" value="1"/>
</dbReference>
<dbReference type="SUPFAM" id="SSF55729">
    <property type="entry name" value="Acyl-CoA N-acyltransferases (Nat)"/>
    <property type="match status" value="1"/>
</dbReference>
<sequence>MKNSEVQLRPATLQDLTALLQLEAESFDYSRIGRRSFRHLLNAHSCHIEIAERDGELLAYGMLLSRRNSTRWRLYSIAVAKAAQGTGLGKRLLLQLMALVKQRGGSALSLEVKCDNRAAIGLYEHLGFAVVDILPGYYDDGVDGYRMRLTFSDVQGNR</sequence>
<evidence type="ECO:0000256" key="1">
    <source>
        <dbReference type="ARBA" id="ARBA00022679"/>
    </source>
</evidence>
<dbReference type="InterPro" id="IPR050680">
    <property type="entry name" value="YpeA/RimI_acetyltransf"/>
</dbReference>
<dbReference type="Proteomes" id="UP000287996">
    <property type="component" value="Unassembled WGS sequence"/>
</dbReference>
<dbReference type="OrthoDB" id="27442at2"/>
<keyword evidence="2" id="KW-0012">Acyltransferase</keyword>
<organism evidence="4 5">
    <name type="scientific">Idiomarina tyrosinivorans</name>
    <dbReference type="NCBI Taxonomy" id="1445662"/>
    <lineage>
        <taxon>Bacteria</taxon>
        <taxon>Pseudomonadati</taxon>
        <taxon>Pseudomonadota</taxon>
        <taxon>Gammaproteobacteria</taxon>
        <taxon>Alteromonadales</taxon>
        <taxon>Idiomarinaceae</taxon>
        <taxon>Idiomarina</taxon>
    </lineage>
</organism>
<dbReference type="PROSITE" id="PS51186">
    <property type="entry name" value="GNAT"/>
    <property type="match status" value="1"/>
</dbReference>
<evidence type="ECO:0000256" key="2">
    <source>
        <dbReference type="ARBA" id="ARBA00023315"/>
    </source>
</evidence>
<dbReference type="AlphaFoldDB" id="A0A432ZS62"/>
<dbReference type="RefSeq" id="WP_126841285.1">
    <property type="nucleotide sequence ID" value="NZ_PIQH01000003.1"/>
</dbReference>
<keyword evidence="5" id="KW-1185">Reference proteome</keyword>
<name>A0A432ZS62_9GAMM</name>
<accession>A0A432ZS62</accession>
<dbReference type="EMBL" id="PIQH01000003">
    <property type="protein sequence ID" value="RUO80754.1"/>
    <property type="molecule type" value="Genomic_DNA"/>
</dbReference>
<dbReference type="PANTHER" id="PTHR43420">
    <property type="entry name" value="ACETYLTRANSFERASE"/>
    <property type="match status" value="1"/>
</dbReference>
<dbReference type="PANTHER" id="PTHR43420:SF12">
    <property type="entry name" value="N-ACETYLTRANSFERASE DOMAIN-CONTAINING PROTEIN"/>
    <property type="match status" value="1"/>
</dbReference>
<evidence type="ECO:0000313" key="4">
    <source>
        <dbReference type="EMBL" id="RUO80754.1"/>
    </source>
</evidence>
<dbReference type="CDD" id="cd04301">
    <property type="entry name" value="NAT_SF"/>
    <property type="match status" value="1"/>
</dbReference>
<dbReference type="GO" id="GO:0016747">
    <property type="term" value="F:acyltransferase activity, transferring groups other than amino-acyl groups"/>
    <property type="evidence" value="ECO:0007669"/>
    <property type="project" value="InterPro"/>
</dbReference>
<dbReference type="InterPro" id="IPR000182">
    <property type="entry name" value="GNAT_dom"/>
</dbReference>
<reference evidence="4 5" key="1">
    <citation type="journal article" date="2011" name="Front. Microbiol.">
        <title>Genomic signatures of strain selection and enhancement in Bacillus atrophaeus var. globigii, a historical biowarfare simulant.</title>
        <authorList>
            <person name="Gibbons H.S."/>
            <person name="Broomall S.M."/>
            <person name="McNew L.A."/>
            <person name="Daligault H."/>
            <person name="Chapman C."/>
            <person name="Bruce D."/>
            <person name="Karavis M."/>
            <person name="Krepps M."/>
            <person name="McGregor P.A."/>
            <person name="Hong C."/>
            <person name="Park K.H."/>
            <person name="Akmal A."/>
            <person name="Feldman A."/>
            <person name="Lin J.S."/>
            <person name="Chang W.E."/>
            <person name="Higgs B.W."/>
            <person name="Demirev P."/>
            <person name="Lindquist J."/>
            <person name="Liem A."/>
            <person name="Fochler E."/>
            <person name="Read T.D."/>
            <person name="Tapia R."/>
            <person name="Johnson S."/>
            <person name="Bishop-Lilly K.A."/>
            <person name="Detter C."/>
            <person name="Han C."/>
            <person name="Sozhamannan S."/>
            <person name="Rosenzweig C.N."/>
            <person name="Skowronski E.W."/>
        </authorList>
    </citation>
    <scope>NUCLEOTIDE SEQUENCE [LARGE SCALE GENOMIC DNA]</scope>
    <source>
        <strain evidence="4 5">CC-PW-9</strain>
    </source>
</reference>
<gene>
    <name evidence="4" type="ORF">CWI84_03985</name>
</gene>
<protein>
    <submittedName>
        <fullName evidence="4">N-acetyltransferase</fullName>
    </submittedName>
</protein>
<proteinExistence type="predicted"/>